<name>A0A8H3LFT7_9GLOM</name>
<dbReference type="Proteomes" id="UP000615446">
    <property type="component" value="Unassembled WGS sequence"/>
</dbReference>
<protein>
    <recommendedName>
        <fullName evidence="3">Restriction endonuclease domain-containing protein</fullName>
    </recommendedName>
</protein>
<dbReference type="Gene3D" id="3.90.1570.10">
    <property type="entry name" value="tt1808, chain A"/>
    <property type="match status" value="1"/>
</dbReference>
<gene>
    <name evidence="1" type="ORF">RCL2_001185800</name>
</gene>
<organism evidence="1 2">
    <name type="scientific">Rhizophagus clarus</name>
    <dbReference type="NCBI Taxonomy" id="94130"/>
    <lineage>
        <taxon>Eukaryota</taxon>
        <taxon>Fungi</taxon>
        <taxon>Fungi incertae sedis</taxon>
        <taxon>Mucoromycota</taxon>
        <taxon>Glomeromycotina</taxon>
        <taxon>Glomeromycetes</taxon>
        <taxon>Glomerales</taxon>
        <taxon>Glomeraceae</taxon>
        <taxon>Rhizophagus</taxon>
    </lineage>
</organism>
<comment type="caution">
    <text evidence="1">The sequence shown here is derived from an EMBL/GenBank/DDBJ whole genome shotgun (WGS) entry which is preliminary data.</text>
</comment>
<dbReference type="OrthoDB" id="2364950at2759"/>
<sequence>MVYNLFEFLRASSLRKIRIPDKPIDENNLPFPIALEISVQDYNSFIEKYESRDGYKLEYRQGTVYIVDMCSNEHEAVVDSLSQSFHAHDGTYAPYNAPIQVRGTPLHLSPIGVRSSPDLAVFPHPTFVPSPPKPHPGPPPSDIRGKPYARIMCEVAVSQSSSDLKAKCRLWKRQIYVRSILGIKLYDPLSTRNAQGHRNRAMKAILWRQGFRRQSWHFGTVNKDGTATACNAPGIANYIITIPVSDVFYDPAIPANPAVPGDTGYTPLPPPPDALMNANFTIDLYTVQQMHNLNHEASLRCTATRREICASVLISSAIASESFHLLSGKKMCYVRSEIRMVKVLLFEVKRPACKELRHTLQKLLKLKPHRDQVEIIS</sequence>
<dbReference type="EMBL" id="BLAL01000086">
    <property type="protein sequence ID" value="GES84763.1"/>
    <property type="molecule type" value="Genomic_DNA"/>
</dbReference>
<proteinExistence type="predicted"/>
<evidence type="ECO:0008006" key="3">
    <source>
        <dbReference type="Google" id="ProtNLM"/>
    </source>
</evidence>
<reference evidence="1" key="1">
    <citation type="submission" date="2019-10" db="EMBL/GenBank/DDBJ databases">
        <title>Conservation and host-specific expression of non-tandemly repeated heterogenous ribosome RNA gene in arbuscular mycorrhizal fungi.</title>
        <authorList>
            <person name="Maeda T."/>
            <person name="Kobayashi Y."/>
            <person name="Nakagawa T."/>
            <person name="Ezawa T."/>
            <person name="Yamaguchi K."/>
            <person name="Bino T."/>
            <person name="Nishimoto Y."/>
            <person name="Shigenobu S."/>
            <person name="Kawaguchi M."/>
        </authorList>
    </citation>
    <scope>NUCLEOTIDE SEQUENCE</scope>
    <source>
        <strain evidence="1">HR1</strain>
    </source>
</reference>
<evidence type="ECO:0000313" key="1">
    <source>
        <dbReference type="EMBL" id="GES84763.1"/>
    </source>
</evidence>
<evidence type="ECO:0000313" key="2">
    <source>
        <dbReference type="Proteomes" id="UP000615446"/>
    </source>
</evidence>
<dbReference type="AlphaFoldDB" id="A0A8H3LFT7"/>
<accession>A0A8H3LFT7</accession>
<dbReference type="InterPro" id="IPR012296">
    <property type="entry name" value="Nuclease_put_TT1808"/>
</dbReference>